<dbReference type="GO" id="GO:0016020">
    <property type="term" value="C:membrane"/>
    <property type="evidence" value="ECO:0007669"/>
    <property type="project" value="UniProtKB-SubCell"/>
</dbReference>
<dbReference type="InterPro" id="IPR004089">
    <property type="entry name" value="MCPsignal_dom"/>
</dbReference>
<keyword evidence="10" id="KW-1185">Reference proteome</keyword>
<dbReference type="Pfam" id="PF00672">
    <property type="entry name" value="HAMP"/>
    <property type="match status" value="1"/>
</dbReference>
<feature type="transmembrane region" description="Helical" evidence="6">
    <location>
        <begin position="6"/>
        <end position="28"/>
    </location>
</feature>
<feature type="domain" description="HAMP" evidence="8">
    <location>
        <begin position="180"/>
        <end position="234"/>
    </location>
</feature>
<dbReference type="GO" id="GO:0007165">
    <property type="term" value="P:signal transduction"/>
    <property type="evidence" value="ECO:0007669"/>
    <property type="project" value="UniProtKB-KW"/>
</dbReference>
<dbReference type="CDD" id="cd11386">
    <property type="entry name" value="MCP_signal"/>
    <property type="match status" value="1"/>
</dbReference>
<dbReference type="PANTHER" id="PTHR32089">
    <property type="entry name" value="METHYL-ACCEPTING CHEMOTAXIS PROTEIN MCPB"/>
    <property type="match status" value="1"/>
</dbReference>
<evidence type="ECO:0000313" key="10">
    <source>
        <dbReference type="Proteomes" id="UP000569732"/>
    </source>
</evidence>
<evidence type="ECO:0000256" key="1">
    <source>
        <dbReference type="ARBA" id="ARBA00004370"/>
    </source>
</evidence>
<evidence type="ECO:0000256" key="4">
    <source>
        <dbReference type="PROSITE-ProRule" id="PRU00284"/>
    </source>
</evidence>
<dbReference type="InterPro" id="IPR003660">
    <property type="entry name" value="HAMP_dom"/>
</dbReference>
<evidence type="ECO:0000259" key="7">
    <source>
        <dbReference type="PROSITE" id="PS50111"/>
    </source>
</evidence>
<dbReference type="Gene3D" id="1.10.287.950">
    <property type="entry name" value="Methyl-accepting chemotaxis protein"/>
    <property type="match status" value="1"/>
</dbReference>
<feature type="region of interest" description="Disordered" evidence="5">
    <location>
        <begin position="283"/>
        <end position="305"/>
    </location>
</feature>
<dbReference type="Proteomes" id="UP000569732">
    <property type="component" value="Unassembled WGS sequence"/>
</dbReference>
<comment type="similarity">
    <text evidence="3">Belongs to the methyl-accepting chemotaxis (MCP) protein family.</text>
</comment>
<evidence type="ECO:0000256" key="6">
    <source>
        <dbReference type="SAM" id="Phobius"/>
    </source>
</evidence>
<dbReference type="PROSITE" id="PS50111">
    <property type="entry name" value="CHEMOTAXIS_TRANSDUC_2"/>
    <property type="match status" value="1"/>
</dbReference>
<evidence type="ECO:0000256" key="3">
    <source>
        <dbReference type="ARBA" id="ARBA00029447"/>
    </source>
</evidence>
<dbReference type="SMART" id="SM00283">
    <property type="entry name" value="MA"/>
    <property type="match status" value="1"/>
</dbReference>
<name>A0A853HSP8_9GAMM</name>
<gene>
    <name evidence="9" type="ORF">H0A36_02250</name>
</gene>
<feature type="domain" description="Methyl-accepting transducer" evidence="7">
    <location>
        <begin position="239"/>
        <end position="475"/>
    </location>
</feature>
<dbReference type="FunFam" id="1.10.287.950:FF:000001">
    <property type="entry name" value="Methyl-accepting chemotaxis sensory transducer"/>
    <property type="match status" value="1"/>
</dbReference>
<evidence type="ECO:0000256" key="5">
    <source>
        <dbReference type="SAM" id="MobiDB-lite"/>
    </source>
</evidence>
<feature type="transmembrane region" description="Helical" evidence="6">
    <location>
        <begin position="156"/>
        <end position="178"/>
    </location>
</feature>
<accession>A0A853HSP8</accession>
<evidence type="ECO:0000259" key="8">
    <source>
        <dbReference type="PROSITE" id="PS50885"/>
    </source>
</evidence>
<keyword evidence="6" id="KW-0812">Transmembrane</keyword>
<evidence type="ECO:0000256" key="2">
    <source>
        <dbReference type="ARBA" id="ARBA00023224"/>
    </source>
</evidence>
<sequence>MIPQSIRARFILLFVAIVSIVLFAFGYYNYNITKSSLEEELETQAANAAKRLSVSLPGPIWNYEPEFINSNVISEMQAAKFIAGIQVKSKSDVLALYGRDEADHKKIIKAKAPPANVSSITEKELIFDDDGDQQNVGTVVMYIDDSFVKARLRENLIIQVIQGLVLDILIAGLIMVIVSRIVVTPLRNVTEAINDIAGGGGDLTQRLETRSATEVSELAQGFNAFVAKLQEIIRELSHVSIQLLSSSQDSGNIINEQTEGILSQQTKIDMVATATSEMSQSISSVADNANSASESAQDANNKASEGTHVVNQAVNAIQSLADEITAVTHATQQLITEGENIGTVLDVIKSISEQTNLLALNAAIEAARAGEAGRGFAVVADEVRTLAQKTNESTDEIHQSILNLRSCSETVEKGIVNLEHHANSGVEKVTEAGSAIAKILDAVNTISEMNSHIAEASQEQSQVISEINENIVNISVVAEETVERSKETLSKSNEVEGLANQVQAVVGRFKI</sequence>
<dbReference type="Pfam" id="PF00015">
    <property type="entry name" value="MCPsignal"/>
    <property type="match status" value="1"/>
</dbReference>
<dbReference type="PANTHER" id="PTHR32089:SF120">
    <property type="entry name" value="METHYL-ACCEPTING CHEMOTAXIS PROTEIN TLPQ"/>
    <property type="match status" value="1"/>
</dbReference>
<organism evidence="9 10">
    <name type="scientific">Spartinivicinus marinus</name>
    <dbReference type="NCBI Taxonomy" id="2994442"/>
    <lineage>
        <taxon>Bacteria</taxon>
        <taxon>Pseudomonadati</taxon>
        <taxon>Pseudomonadota</taxon>
        <taxon>Gammaproteobacteria</taxon>
        <taxon>Oceanospirillales</taxon>
        <taxon>Zooshikellaceae</taxon>
        <taxon>Spartinivicinus</taxon>
    </lineage>
</organism>
<comment type="subcellular location">
    <subcellularLocation>
        <location evidence="1">Membrane</location>
    </subcellularLocation>
</comment>
<dbReference type="PROSITE" id="PS50885">
    <property type="entry name" value="HAMP"/>
    <property type="match status" value="1"/>
</dbReference>
<dbReference type="SMART" id="SM00304">
    <property type="entry name" value="HAMP"/>
    <property type="match status" value="1"/>
</dbReference>
<proteinExistence type="inferred from homology"/>
<dbReference type="EMBL" id="JACCKB010000002">
    <property type="protein sequence ID" value="NYZ64810.1"/>
    <property type="molecule type" value="Genomic_DNA"/>
</dbReference>
<reference evidence="9 10" key="1">
    <citation type="submission" date="2020-07" db="EMBL/GenBank/DDBJ databases">
        <title>Endozoicomonas sp. nov., isolated from sediment.</title>
        <authorList>
            <person name="Gu T."/>
        </authorList>
    </citation>
    <scope>NUCLEOTIDE SEQUENCE [LARGE SCALE GENOMIC DNA]</scope>
    <source>
        <strain evidence="9 10">SM1973</strain>
    </source>
</reference>
<keyword evidence="6" id="KW-0472">Membrane</keyword>
<dbReference type="SUPFAM" id="SSF58104">
    <property type="entry name" value="Methyl-accepting chemotaxis protein (MCP) signaling domain"/>
    <property type="match status" value="1"/>
</dbReference>
<comment type="caution">
    <text evidence="9">The sequence shown here is derived from an EMBL/GenBank/DDBJ whole genome shotgun (WGS) entry which is preliminary data.</text>
</comment>
<dbReference type="CDD" id="cd06225">
    <property type="entry name" value="HAMP"/>
    <property type="match status" value="1"/>
</dbReference>
<keyword evidence="6" id="KW-1133">Transmembrane helix</keyword>
<dbReference type="RefSeq" id="WP_180566839.1">
    <property type="nucleotide sequence ID" value="NZ_JACCKB010000002.1"/>
</dbReference>
<dbReference type="AlphaFoldDB" id="A0A853HSP8"/>
<dbReference type="GO" id="GO:0006935">
    <property type="term" value="P:chemotaxis"/>
    <property type="evidence" value="ECO:0007669"/>
    <property type="project" value="UniProtKB-ARBA"/>
</dbReference>
<evidence type="ECO:0000313" key="9">
    <source>
        <dbReference type="EMBL" id="NYZ64810.1"/>
    </source>
</evidence>
<protein>
    <submittedName>
        <fullName evidence="9">HAMP domain-containing protein</fullName>
    </submittedName>
</protein>
<keyword evidence="2 4" id="KW-0807">Transducer</keyword>